<protein>
    <recommendedName>
        <fullName evidence="3">Transposase</fullName>
    </recommendedName>
</protein>
<dbReference type="EMBL" id="JBITDC010000002">
    <property type="protein sequence ID" value="MFI5674223.1"/>
    <property type="molecule type" value="Genomic_DNA"/>
</dbReference>
<evidence type="ECO:0008006" key="3">
    <source>
        <dbReference type="Google" id="ProtNLM"/>
    </source>
</evidence>
<reference evidence="1 2" key="1">
    <citation type="submission" date="2024-10" db="EMBL/GenBank/DDBJ databases">
        <title>The Natural Products Discovery Center: Release of the First 8490 Sequenced Strains for Exploring Actinobacteria Biosynthetic Diversity.</title>
        <authorList>
            <person name="Kalkreuter E."/>
            <person name="Kautsar S.A."/>
            <person name="Yang D."/>
            <person name="Bader C.D."/>
            <person name="Teijaro C.N."/>
            <person name="Fluegel L."/>
            <person name="Davis C.M."/>
            <person name="Simpson J.R."/>
            <person name="Lauterbach L."/>
            <person name="Steele A.D."/>
            <person name="Gui C."/>
            <person name="Meng S."/>
            <person name="Li G."/>
            <person name="Viehrig K."/>
            <person name="Ye F."/>
            <person name="Su P."/>
            <person name="Kiefer A.F."/>
            <person name="Nichols A."/>
            <person name="Cepeda A.J."/>
            <person name="Yan W."/>
            <person name="Fan B."/>
            <person name="Jiang Y."/>
            <person name="Adhikari A."/>
            <person name="Zheng C.-J."/>
            <person name="Schuster L."/>
            <person name="Cowan T.M."/>
            <person name="Smanski M.J."/>
            <person name="Chevrette M.G."/>
            <person name="De Carvalho L.P.S."/>
            <person name="Shen B."/>
        </authorList>
    </citation>
    <scope>NUCLEOTIDE SEQUENCE [LARGE SCALE GENOMIC DNA]</scope>
    <source>
        <strain evidence="1 2">NPDC051599</strain>
    </source>
</reference>
<comment type="caution">
    <text evidence="1">The sequence shown here is derived from an EMBL/GenBank/DDBJ whole genome shotgun (WGS) entry which is preliminary data.</text>
</comment>
<evidence type="ECO:0000313" key="1">
    <source>
        <dbReference type="EMBL" id="MFI5674223.1"/>
    </source>
</evidence>
<name>A0ABW7XXS3_STRCE</name>
<sequence length="82" mass="8711">MTCDQKQSNKALAAVRAPVGHGFAHLRNRRALGKIRTDPKWATALVRVLALGSRTVTAPGGSTPDRWRPALGISPLLILGCA</sequence>
<dbReference type="Proteomes" id="UP001612415">
    <property type="component" value="Unassembled WGS sequence"/>
</dbReference>
<proteinExistence type="predicted"/>
<dbReference type="RefSeq" id="WP_398655168.1">
    <property type="nucleotide sequence ID" value="NZ_JBITDC010000002.1"/>
</dbReference>
<accession>A0ABW7XXS3</accession>
<evidence type="ECO:0000313" key="2">
    <source>
        <dbReference type="Proteomes" id="UP001612415"/>
    </source>
</evidence>
<gene>
    <name evidence="1" type="ORF">ACIA8P_06075</name>
</gene>
<organism evidence="1 2">
    <name type="scientific">Streptomyces cellulosae</name>
    <dbReference type="NCBI Taxonomy" id="1968"/>
    <lineage>
        <taxon>Bacteria</taxon>
        <taxon>Bacillati</taxon>
        <taxon>Actinomycetota</taxon>
        <taxon>Actinomycetes</taxon>
        <taxon>Kitasatosporales</taxon>
        <taxon>Streptomycetaceae</taxon>
        <taxon>Streptomyces</taxon>
    </lineage>
</organism>
<keyword evidence="2" id="KW-1185">Reference proteome</keyword>